<dbReference type="EMBL" id="JAWDIU010000001">
    <property type="protein sequence ID" value="MDU0326209.1"/>
    <property type="molecule type" value="Genomic_DNA"/>
</dbReference>
<feature type="coiled-coil region" evidence="1">
    <location>
        <begin position="235"/>
        <end position="295"/>
    </location>
</feature>
<name>A0ABU3RTR6_9MICO</name>
<keyword evidence="2" id="KW-0472">Membrane</keyword>
<sequence>MSDIDGAVPALVALILAAVAVAIVVFVVRTIRRSAKTRAAADAAVAEAADALLRLDDAVVELDAAFEAADADDSGDAPTELRRARTSAHRARDRGFVDVSDLDDASLIPATRRDLARRTRTGLEGQLARTSDTRARLAEWVRAHRSTDRLAAAARERREAVVAAAGDPEPLLDALRHRFDRSDWAEAEASAAAASAALSEADEALSEAPDDEALLRAAREIRRAARHLRAVEDAHRIAFQAAENAEAELAAARAELDDAVQIATTRGGQCAPDALDRLRAARQDLERAAAEAGGRPREAIVAVARARELRDEMIGDAVSPRLRLEAARAALPGTLACARAALAQADTRDEVRPIADRLRLERARRELAASRAATDAGRALADARAAWHAVPPPQN</sequence>
<keyword evidence="2" id="KW-0812">Transmembrane</keyword>
<keyword evidence="2" id="KW-1133">Transmembrane helix</keyword>
<feature type="transmembrane region" description="Helical" evidence="2">
    <location>
        <begin position="6"/>
        <end position="28"/>
    </location>
</feature>
<dbReference type="RefSeq" id="WP_316000884.1">
    <property type="nucleotide sequence ID" value="NZ_JAWDIU010000001.1"/>
</dbReference>
<evidence type="ECO:0008006" key="5">
    <source>
        <dbReference type="Google" id="ProtNLM"/>
    </source>
</evidence>
<evidence type="ECO:0000256" key="2">
    <source>
        <dbReference type="SAM" id="Phobius"/>
    </source>
</evidence>
<reference evidence="3 4" key="1">
    <citation type="submission" date="2023-09" db="EMBL/GenBank/DDBJ databases">
        <title>Microbacterium fusihabitans sp. nov., Microbacterium phycihabitans sp. nov., and Microbacterium cervinum sp. nov., isolated from dried seaweeds of beach.</title>
        <authorList>
            <person name="Lee S.D."/>
        </authorList>
    </citation>
    <scope>NUCLEOTIDE SEQUENCE [LARGE SCALE GENOMIC DNA]</scope>
    <source>
        <strain evidence="3 4">KSW2-21</strain>
    </source>
</reference>
<dbReference type="Proteomes" id="UP001256673">
    <property type="component" value="Unassembled WGS sequence"/>
</dbReference>
<keyword evidence="4" id="KW-1185">Reference proteome</keyword>
<protein>
    <recommendedName>
        <fullName evidence="5">DUF4041 domain-containing protein</fullName>
    </recommendedName>
</protein>
<accession>A0ABU3RTR6</accession>
<evidence type="ECO:0000313" key="4">
    <source>
        <dbReference type="Proteomes" id="UP001256673"/>
    </source>
</evidence>
<keyword evidence="1" id="KW-0175">Coiled coil</keyword>
<evidence type="ECO:0000313" key="3">
    <source>
        <dbReference type="EMBL" id="MDU0326209.1"/>
    </source>
</evidence>
<organism evidence="3 4">
    <name type="scientific">Microbacterium algihabitans</name>
    <dbReference type="NCBI Taxonomy" id="3075992"/>
    <lineage>
        <taxon>Bacteria</taxon>
        <taxon>Bacillati</taxon>
        <taxon>Actinomycetota</taxon>
        <taxon>Actinomycetes</taxon>
        <taxon>Micrococcales</taxon>
        <taxon>Microbacteriaceae</taxon>
        <taxon>Microbacterium</taxon>
    </lineage>
</organism>
<gene>
    <name evidence="3" type="ORF">RWH43_05485</name>
</gene>
<evidence type="ECO:0000256" key="1">
    <source>
        <dbReference type="SAM" id="Coils"/>
    </source>
</evidence>
<comment type="caution">
    <text evidence="3">The sequence shown here is derived from an EMBL/GenBank/DDBJ whole genome shotgun (WGS) entry which is preliminary data.</text>
</comment>
<proteinExistence type="predicted"/>